<proteinExistence type="predicted"/>
<evidence type="ECO:0000256" key="1">
    <source>
        <dbReference type="SAM" id="Coils"/>
    </source>
</evidence>
<name>A0ABT2MQE2_9CYAN</name>
<dbReference type="Proteomes" id="UP001525890">
    <property type="component" value="Unassembled WGS sequence"/>
</dbReference>
<protein>
    <submittedName>
        <fullName evidence="2">Uncharacterized protein</fullName>
    </submittedName>
</protein>
<comment type="caution">
    <text evidence="2">The sequence shown here is derived from an EMBL/GenBank/DDBJ whole genome shotgun (WGS) entry which is preliminary data.</text>
</comment>
<sequence>MSESFLVNLKEAFLNAPGFWEGSLSEKSGNWCKRIEGVDTTVTDGYSILGDFVSNLSVQTFQQPGLYLHCEKKGSKKATQKRLYSLFVLEPNGAVQIIKEYRNSSKDWAVELWPDIEAFLAFQTDGVEQRRQQLLSEIESLEFQLSQRRAQLAALEFSDLFSSSEPL</sequence>
<accession>A0ABT2MQE2</accession>
<evidence type="ECO:0000313" key="2">
    <source>
        <dbReference type="EMBL" id="MCT7966964.1"/>
    </source>
</evidence>
<reference evidence="2 3" key="1">
    <citation type="journal article" date="2022" name="Front. Microbiol.">
        <title>High genomic differentiation and limited gene flow indicate recent cryptic speciation within the genus Laspinema (cyanobacteria).</title>
        <authorList>
            <person name="Stanojkovic A."/>
            <person name="Skoupy S."/>
            <person name="Skaloud P."/>
            <person name="Dvorak P."/>
        </authorList>
    </citation>
    <scope>NUCLEOTIDE SEQUENCE [LARGE SCALE GENOMIC DNA]</scope>
    <source>
        <strain evidence="2 3">D2a</strain>
    </source>
</reference>
<evidence type="ECO:0000313" key="3">
    <source>
        <dbReference type="Proteomes" id="UP001525890"/>
    </source>
</evidence>
<dbReference type="EMBL" id="JAMXFF010000015">
    <property type="protein sequence ID" value="MCT7966964.1"/>
    <property type="molecule type" value="Genomic_DNA"/>
</dbReference>
<gene>
    <name evidence="2" type="ORF">NG799_11520</name>
</gene>
<keyword evidence="1" id="KW-0175">Coiled coil</keyword>
<organism evidence="2 3">
    <name type="scientific">Laspinema palackyanum D2a</name>
    <dbReference type="NCBI Taxonomy" id="2953684"/>
    <lineage>
        <taxon>Bacteria</taxon>
        <taxon>Bacillati</taxon>
        <taxon>Cyanobacteriota</taxon>
        <taxon>Cyanophyceae</taxon>
        <taxon>Oscillatoriophycideae</taxon>
        <taxon>Oscillatoriales</taxon>
        <taxon>Laspinemataceae</taxon>
        <taxon>Laspinema</taxon>
        <taxon>Laspinema palackyanum</taxon>
    </lineage>
</organism>
<feature type="coiled-coil region" evidence="1">
    <location>
        <begin position="124"/>
        <end position="151"/>
    </location>
</feature>
<keyword evidence="3" id="KW-1185">Reference proteome</keyword>
<dbReference type="RefSeq" id="WP_368006580.1">
    <property type="nucleotide sequence ID" value="NZ_JAMXFF010000015.1"/>
</dbReference>